<name>A0ACC2V2N6_9TREE</name>
<reference evidence="1" key="1">
    <citation type="submission" date="2023-04" db="EMBL/GenBank/DDBJ databases">
        <title>Draft Genome sequencing of Naganishia species isolated from polar environments using Oxford Nanopore Technology.</title>
        <authorList>
            <person name="Leo P."/>
            <person name="Venkateswaran K."/>
        </authorList>
    </citation>
    <scope>NUCLEOTIDE SEQUENCE</scope>
    <source>
        <strain evidence="1">MNA-CCFEE 5262</strain>
    </source>
</reference>
<gene>
    <name evidence="1" type="ORF">QFC20_007214</name>
</gene>
<dbReference type="EMBL" id="JASBWS010000161">
    <property type="protein sequence ID" value="KAJ9093106.1"/>
    <property type="molecule type" value="Genomic_DNA"/>
</dbReference>
<protein>
    <submittedName>
        <fullName evidence="1">Uncharacterized protein</fullName>
    </submittedName>
</protein>
<evidence type="ECO:0000313" key="1">
    <source>
        <dbReference type="EMBL" id="KAJ9093106.1"/>
    </source>
</evidence>
<evidence type="ECO:0000313" key="2">
    <source>
        <dbReference type="Proteomes" id="UP001230649"/>
    </source>
</evidence>
<accession>A0ACC2V2N6</accession>
<keyword evidence="2" id="KW-1185">Reference proteome</keyword>
<dbReference type="Proteomes" id="UP001230649">
    <property type="component" value="Unassembled WGS sequence"/>
</dbReference>
<sequence>MRDPYTPGQAYRSLGYAYQLPSRAYTADEGWNGWDLATAQYGANGRGRGLERDWFDTIVNRVGSYFSTRRMSESQAREAHQRVYHYQEPERIGYTEIPSTTLGGAAAFEAFLLWDRDYHGVYEAMPHKENRDRLVSMAVGEVYALWERLGLQPLHATPTRTLSLQDAAETAAATAKSLFDHHYMRDEERHRRRRSGSSDSHGASYHSRSTRHHGPNHTHSRHHSHSGHSNHGHTHGHGHDPHHRQHADMALAASLEHSREREAAYQGQTAAPGMTAGMIPPGMGHRPPAMGMGPFGGGGGVPMMGMQQGMMGMNPAMNPGMMGMNPMMGPMGGQYMQPGMQPGMMPGMSGMPGMMGGGAIAHPGHSSAMYYGNGAGQMMENQMMAQHQAMHGQAVPGMSPEYAHRLDGEGPVPGTRQYTDAFGYGAGQGMYGGGMYGQGGQGYGYPRGSWYGRG</sequence>
<comment type="caution">
    <text evidence="1">The sequence shown here is derived from an EMBL/GenBank/DDBJ whole genome shotgun (WGS) entry which is preliminary data.</text>
</comment>
<proteinExistence type="predicted"/>
<organism evidence="1 2">
    <name type="scientific">Naganishia adeliensis</name>
    <dbReference type="NCBI Taxonomy" id="92952"/>
    <lineage>
        <taxon>Eukaryota</taxon>
        <taxon>Fungi</taxon>
        <taxon>Dikarya</taxon>
        <taxon>Basidiomycota</taxon>
        <taxon>Agaricomycotina</taxon>
        <taxon>Tremellomycetes</taxon>
        <taxon>Filobasidiales</taxon>
        <taxon>Filobasidiaceae</taxon>
        <taxon>Naganishia</taxon>
    </lineage>
</organism>